<evidence type="ECO:0000256" key="7">
    <source>
        <dbReference type="ARBA" id="ARBA00047899"/>
    </source>
</evidence>
<evidence type="ECO:0000256" key="9">
    <source>
        <dbReference type="PROSITE-ProRule" id="PRU10141"/>
    </source>
</evidence>
<evidence type="ECO:0000256" key="4">
    <source>
        <dbReference type="ARBA" id="ARBA00022741"/>
    </source>
</evidence>
<dbReference type="Gene3D" id="3.30.200.20">
    <property type="entry name" value="Phosphorylase Kinase, domain 1"/>
    <property type="match status" value="1"/>
</dbReference>
<dbReference type="InterPro" id="IPR008271">
    <property type="entry name" value="Ser/Thr_kinase_AS"/>
</dbReference>
<evidence type="ECO:0000256" key="10">
    <source>
        <dbReference type="SAM" id="MobiDB-lite"/>
    </source>
</evidence>
<dbReference type="EnsemblPlants" id="Kaladp1222s0030.1.v1.1">
    <property type="protein sequence ID" value="Kaladp1222s0030.1.v1.1.CDS.1"/>
    <property type="gene ID" value="Kaladp1222s0030.v1.1"/>
</dbReference>
<dbReference type="PROSITE" id="PS00108">
    <property type="entry name" value="PROTEIN_KINASE_ST"/>
    <property type="match status" value="1"/>
</dbReference>
<sequence length="679" mass="75768">MPSRHLSSSSKSSSSGLFIIAIILTVTVVATFLVFYLLFRLRRARTILVHSHSSRPAPRRFPYAHLHAATHAFSPRNAIGKGASATVYRGVLPCGKSVAIKLVDQAASASALAEFRNELRVLAALASPYVVPLLGYCVKNSHRILVYQYMPNRSLQEALFDDSGVSSGLSWDQRFRIVQDVARALAYLHLGCDPPVIHGDVKPSNVLLDMDFRARVSDFGLSRFKEEPNDLEEEEDFGPPFSQELSGNVTSPAPAATAEAATPVGSSSHYSYNEVDFAQALQASASTKSGYMLKDHLVIEDYVDEIGQGRKREVVLEGWSGGQGHCHGDEFPGAGEEEGEARQWGKDWWWRQDGSGELCSKDYVTEWIGSQICPNATTLNHGWDDEDGGKPTRHHSPPASDSVVQLQMPELSLAKKEGKKWISGRGKKHRKLHEWWREEHSAEISKTRLKLKKLEKKWSKSFKKPVLTLSRSLRLRRKRKFGEHDKRDDYCDPDGDFSFRRGWKRNKDAHSGASELWSGDLFSRELSSTTSMRGTLCYVAPECGGCGHLMEKADIYSLGVLILVIVSGRRPLHVLSSPMKLEKANLVSWCRHLAQSGNVLELVDRKLQQSGYVKDQATLCINLALACLQKSPELRPDIGDVVKILNREMDMPALPFEFSPSPPPKLLSRSRRRQKTNVG</sequence>
<accession>A0A7N0VKA9</accession>
<feature type="region of interest" description="Disordered" evidence="10">
    <location>
        <begin position="657"/>
        <end position="679"/>
    </location>
</feature>
<reference evidence="13" key="1">
    <citation type="submission" date="2021-01" db="UniProtKB">
        <authorList>
            <consortium name="EnsemblPlants"/>
        </authorList>
    </citation>
    <scope>IDENTIFICATION</scope>
</reference>
<feature type="region of interest" description="Disordered" evidence="10">
    <location>
        <begin position="225"/>
        <end position="262"/>
    </location>
</feature>
<feature type="transmembrane region" description="Helical" evidence="11">
    <location>
        <begin position="16"/>
        <end position="39"/>
    </location>
</feature>
<evidence type="ECO:0000256" key="11">
    <source>
        <dbReference type="SAM" id="Phobius"/>
    </source>
</evidence>
<feature type="compositionally biased region" description="Low complexity" evidence="10">
    <location>
        <begin position="250"/>
        <end position="262"/>
    </location>
</feature>
<keyword evidence="6 9" id="KW-0067">ATP-binding</keyword>
<keyword evidence="11" id="KW-1133">Transmembrane helix</keyword>
<dbReference type="PANTHER" id="PTHR46821:SF4">
    <property type="entry name" value="OS08G0275200 PROTEIN"/>
    <property type="match status" value="1"/>
</dbReference>
<dbReference type="Pfam" id="PF07714">
    <property type="entry name" value="PK_Tyr_Ser-Thr"/>
    <property type="match status" value="1"/>
</dbReference>
<dbReference type="GO" id="GO:0004674">
    <property type="term" value="F:protein serine/threonine kinase activity"/>
    <property type="evidence" value="ECO:0007669"/>
    <property type="project" value="UniProtKB-KW"/>
</dbReference>
<dbReference type="Gene3D" id="1.10.510.10">
    <property type="entry name" value="Transferase(Phosphotransferase) domain 1"/>
    <property type="match status" value="2"/>
</dbReference>
<dbReference type="Proteomes" id="UP000594263">
    <property type="component" value="Unplaced"/>
</dbReference>
<evidence type="ECO:0000313" key="13">
    <source>
        <dbReference type="EnsemblPlants" id="Kaladp1222s0030.1.v1.1.CDS.1"/>
    </source>
</evidence>
<keyword evidence="4 9" id="KW-0547">Nucleotide-binding</keyword>
<name>A0A7N0VKA9_KALFE</name>
<evidence type="ECO:0000256" key="2">
    <source>
        <dbReference type="ARBA" id="ARBA00022527"/>
    </source>
</evidence>
<keyword evidence="14" id="KW-1185">Reference proteome</keyword>
<evidence type="ECO:0000256" key="3">
    <source>
        <dbReference type="ARBA" id="ARBA00022679"/>
    </source>
</evidence>
<keyword evidence="3" id="KW-0808">Transferase</keyword>
<keyword evidence="11" id="KW-0812">Transmembrane</keyword>
<dbReference type="InterPro" id="IPR001245">
    <property type="entry name" value="Ser-Thr/Tyr_kinase_cat_dom"/>
</dbReference>
<dbReference type="GO" id="GO:0005524">
    <property type="term" value="F:ATP binding"/>
    <property type="evidence" value="ECO:0007669"/>
    <property type="project" value="UniProtKB-UniRule"/>
</dbReference>
<feature type="binding site" evidence="9">
    <location>
        <position position="101"/>
    </location>
    <ligand>
        <name>ATP</name>
        <dbReference type="ChEBI" id="CHEBI:30616"/>
    </ligand>
</feature>
<dbReference type="PROSITE" id="PS50011">
    <property type="entry name" value="PROTEIN_KINASE_DOM"/>
    <property type="match status" value="1"/>
</dbReference>
<dbReference type="Gramene" id="Kaladp1222s0030.1.v1.1">
    <property type="protein sequence ID" value="Kaladp1222s0030.1.v1.1.CDS.1"/>
    <property type="gene ID" value="Kaladp1222s0030.v1.1"/>
</dbReference>
<comment type="catalytic activity">
    <reaction evidence="8">
        <text>L-seryl-[protein] + ATP = O-phospho-L-seryl-[protein] + ADP + H(+)</text>
        <dbReference type="Rhea" id="RHEA:17989"/>
        <dbReference type="Rhea" id="RHEA-COMP:9863"/>
        <dbReference type="Rhea" id="RHEA-COMP:11604"/>
        <dbReference type="ChEBI" id="CHEBI:15378"/>
        <dbReference type="ChEBI" id="CHEBI:29999"/>
        <dbReference type="ChEBI" id="CHEBI:30616"/>
        <dbReference type="ChEBI" id="CHEBI:83421"/>
        <dbReference type="ChEBI" id="CHEBI:456216"/>
        <dbReference type="EC" id="2.7.11.1"/>
    </reaction>
</comment>
<evidence type="ECO:0000256" key="1">
    <source>
        <dbReference type="ARBA" id="ARBA00012513"/>
    </source>
</evidence>
<evidence type="ECO:0000256" key="8">
    <source>
        <dbReference type="ARBA" id="ARBA00048679"/>
    </source>
</evidence>
<evidence type="ECO:0000313" key="14">
    <source>
        <dbReference type="Proteomes" id="UP000594263"/>
    </source>
</evidence>
<dbReference type="InterPro" id="IPR000719">
    <property type="entry name" value="Prot_kinase_dom"/>
</dbReference>
<dbReference type="Pfam" id="PF00069">
    <property type="entry name" value="Pkinase"/>
    <property type="match status" value="1"/>
</dbReference>
<dbReference type="SUPFAM" id="SSF56112">
    <property type="entry name" value="Protein kinase-like (PK-like)"/>
    <property type="match status" value="1"/>
</dbReference>
<dbReference type="FunFam" id="1.10.510.10:FF:001023">
    <property type="entry name" value="Os07g0541700 protein"/>
    <property type="match status" value="1"/>
</dbReference>
<dbReference type="InterPro" id="IPR011009">
    <property type="entry name" value="Kinase-like_dom_sf"/>
</dbReference>
<organism evidence="13 14">
    <name type="scientific">Kalanchoe fedtschenkoi</name>
    <name type="common">Lavender scallops</name>
    <name type="synonym">South American air plant</name>
    <dbReference type="NCBI Taxonomy" id="63787"/>
    <lineage>
        <taxon>Eukaryota</taxon>
        <taxon>Viridiplantae</taxon>
        <taxon>Streptophyta</taxon>
        <taxon>Embryophyta</taxon>
        <taxon>Tracheophyta</taxon>
        <taxon>Spermatophyta</taxon>
        <taxon>Magnoliopsida</taxon>
        <taxon>eudicotyledons</taxon>
        <taxon>Gunneridae</taxon>
        <taxon>Pentapetalae</taxon>
        <taxon>Saxifragales</taxon>
        <taxon>Crassulaceae</taxon>
        <taxon>Kalanchoe</taxon>
    </lineage>
</organism>
<feature type="compositionally biased region" description="Basic residues" evidence="10">
    <location>
        <begin position="668"/>
        <end position="679"/>
    </location>
</feature>
<dbReference type="SMART" id="SM00220">
    <property type="entry name" value="S_TKc"/>
    <property type="match status" value="1"/>
</dbReference>
<dbReference type="FunFam" id="1.10.510.10:FF:000780">
    <property type="entry name" value="Receptor-like serine/threonine-protein kinase At4g25390"/>
    <property type="match status" value="1"/>
</dbReference>
<proteinExistence type="predicted"/>
<protein>
    <recommendedName>
        <fullName evidence="1">non-specific serine/threonine protein kinase</fullName>
        <ecNumber evidence="1">2.7.11.1</ecNumber>
    </recommendedName>
</protein>
<keyword evidence="11" id="KW-0472">Membrane</keyword>
<evidence type="ECO:0000256" key="6">
    <source>
        <dbReference type="ARBA" id="ARBA00022840"/>
    </source>
</evidence>
<dbReference type="AlphaFoldDB" id="A0A7N0VKA9"/>
<feature type="region of interest" description="Disordered" evidence="10">
    <location>
        <begin position="379"/>
        <end position="402"/>
    </location>
</feature>
<keyword evidence="5" id="KW-0418">Kinase</keyword>
<dbReference type="OMA" id="GGGPCEH"/>
<dbReference type="EC" id="2.7.11.1" evidence="1"/>
<feature type="domain" description="Protein kinase" evidence="12">
    <location>
        <begin position="73"/>
        <end position="654"/>
    </location>
</feature>
<dbReference type="InterPro" id="IPR044576">
    <property type="entry name" value="At4g25390-like"/>
</dbReference>
<keyword evidence="2" id="KW-0723">Serine/threonine-protein kinase</keyword>
<comment type="catalytic activity">
    <reaction evidence="7">
        <text>L-threonyl-[protein] + ATP = O-phospho-L-threonyl-[protein] + ADP + H(+)</text>
        <dbReference type="Rhea" id="RHEA:46608"/>
        <dbReference type="Rhea" id="RHEA-COMP:11060"/>
        <dbReference type="Rhea" id="RHEA-COMP:11605"/>
        <dbReference type="ChEBI" id="CHEBI:15378"/>
        <dbReference type="ChEBI" id="CHEBI:30013"/>
        <dbReference type="ChEBI" id="CHEBI:30616"/>
        <dbReference type="ChEBI" id="CHEBI:61977"/>
        <dbReference type="ChEBI" id="CHEBI:456216"/>
        <dbReference type="EC" id="2.7.11.1"/>
    </reaction>
</comment>
<dbReference type="InterPro" id="IPR017441">
    <property type="entry name" value="Protein_kinase_ATP_BS"/>
</dbReference>
<evidence type="ECO:0000256" key="5">
    <source>
        <dbReference type="ARBA" id="ARBA00022777"/>
    </source>
</evidence>
<dbReference type="PANTHER" id="PTHR46821">
    <property type="entry name" value="OS07G0586332 PROTEIN"/>
    <property type="match status" value="1"/>
</dbReference>
<evidence type="ECO:0000259" key="12">
    <source>
        <dbReference type="PROSITE" id="PS50011"/>
    </source>
</evidence>
<dbReference type="PROSITE" id="PS00107">
    <property type="entry name" value="PROTEIN_KINASE_ATP"/>
    <property type="match status" value="1"/>
</dbReference>